<evidence type="ECO:0000313" key="7">
    <source>
        <dbReference type="EMBL" id="QJC57945.1"/>
    </source>
</evidence>
<dbReference type="GO" id="GO:0015833">
    <property type="term" value="P:peptide transport"/>
    <property type="evidence" value="ECO:0007669"/>
    <property type="project" value="InterPro"/>
</dbReference>
<keyword evidence="2" id="KW-0813">Transport</keyword>
<dbReference type="PROSITE" id="PS00211">
    <property type="entry name" value="ABC_TRANSPORTER_1"/>
    <property type="match status" value="1"/>
</dbReference>
<evidence type="ECO:0000313" key="8">
    <source>
        <dbReference type="Proteomes" id="UP000502041"/>
    </source>
</evidence>
<dbReference type="GO" id="GO:0005524">
    <property type="term" value="F:ATP binding"/>
    <property type="evidence" value="ECO:0007669"/>
    <property type="project" value="UniProtKB-KW"/>
</dbReference>
<protein>
    <submittedName>
        <fullName evidence="7">Oligopeptide transport ATP-binding protein OppF</fullName>
    </submittedName>
</protein>
<keyword evidence="5 7" id="KW-0067">ATP-binding</keyword>
<dbReference type="AlphaFoldDB" id="A0A6H2HDI5"/>
<dbReference type="Pfam" id="PF08352">
    <property type="entry name" value="oligo_HPY"/>
    <property type="match status" value="1"/>
</dbReference>
<dbReference type="PROSITE" id="PS50893">
    <property type="entry name" value="ABC_TRANSPORTER_2"/>
    <property type="match status" value="1"/>
</dbReference>
<keyword evidence="3" id="KW-0472">Membrane</keyword>
<organism evidence="7 8">
    <name type="scientific">Polaromonas vacuolata</name>
    <dbReference type="NCBI Taxonomy" id="37448"/>
    <lineage>
        <taxon>Bacteria</taxon>
        <taxon>Pseudomonadati</taxon>
        <taxon>Pseudomonadota</taxon>
        <taxon>Betaproteobacteria</taxon>
        <taxon>Burkholderiales</taxon>
        <taxon>Comamonadaceae</taxon>
        <taxon>Polaromonas</taxon>
    </lineage>
</organism>
<dbReference type="InterPro" id="IPR003439">
    <property type="entry name" value="ABC_transporter-like_ATP-bd"/>
</dbReference>
<evidence type="ECO:0000256" key="3">
    <source>
        <dbReference type="ARBA" id="ARBA00022475"/>
    </source>
</evidence>
<reference evidence="7 8" key="1">
    <citation type="submission" date="2020-04" db="EMBL/GenBank/DDBJ databases">
        <title>Complete genome of a Psychrophilic, Marine, Gas Vacuolate Bacterium Polaromonas vacuolata KCTC 22033T.</title>
        <authorList>
            <person name="Hwang K."/>
            <person name="Kim K.M."/>
        </authorList>
    </citation>
    <scope>NUCLEOTIDE SEQUENCE [LARGE SCALE GENOMIC DNA]</scope>
    <source>
        <strain evidence="7 8">KCTC 22033</strain>
    </source>
</reference>
<dbReference type="PANTHER" id="PTHR43776:SF7">
    <property type="entry name" value="D,D-DIPEPTIDE TRANSPORT ATP-BINDING PROTEIN DDPF-RELATED"/>
    <property type="match status" value="1"/>
</dbReference>
<dbReference type="InterPro" id="IPR050319">
    <property type="entry name" value="ABC_transp_ATP-bind"/>
</dbReference>
<evidence type="ECO:0000256" key="4">
    <source>
        <dbReference type="ARBA" id="ARBA00022741"/>
    </source>
</evidence>
<evidence type="ECO:0000256" key="5">
    <source>
        <dbReference type="ARBA" id="ARBA00022840"/>
    </source>
</evidence>
<dbReference type="FunFam" id="3.40.50.300:FF:000016">
    <property type="entry name" value="Oligopeptide ABC transporter ATP-binding component"/>
    <property type="match status" value="1"/>
</dbReference>
<dbReference type="RefSeq" id="WP_168923391.1">
    <property type="nucleotide sequence ID" value="NZ_CP051461.1"/>
</dbReference>
<dbReference type="Pfam" id="PF00005">
    <property type="entry name" value="ABC_tran"/>
    <property type="match status" value="1"/>
</dbReference>
<sequence>MSALLEVRDLAFQFAAPKGSHWLNPWRKPASLRAVDGLSFSLAPGKTLGLVGESGCGKSTTARLVLGLLQPSAGTIFFEGQAVPSQRTAQWRSLRRRMQMVYQDPLSALDRRLPVIEQVAEPLLIFAQGNALERRAKAADLMAAVGLTSNLFARYPHELSGGQRQRVVLARALVMQPSLLVCDEPISALDVSIQAQVINLLQDLQQRLGMAFLFISHDLKVIRQISDEVAVMYLGRIVERGAPAEIFQRPAHPYTQALVSAIASPWRSTEAPRVVLQGDPPNPSNIPSGCAFHPRCAHAMPICREQRPDLLALGSGRLAACHLLTQTPALVPVLAPVLAPVMQVEKLRSEPAC</sequence>
<dbReference type="InterPro" id="IPR003593">
    <property type="entry name" value="AAA+_ATPase"/>
</dbReference>
<accession>A0A6H2HDI5</accession>
<comment type="similarity">
    <text evidence="1">Belongs to the ABC transporter superfamily.</text>
</comment>
<dbReference type="GO" id="GO:0055085">
    <property type="term" value="P:transmembrane transport"/>
    <property type="evidence" value="ECO:0007669"/>
    <property type="project" value="UniProtKB-ARBA"/>
</dbReference>
<dbReference type="NCBIfam" id="TIGR01727">
    <property type="entry name" value="oligo_HPY"/>
    <property type="match status" value="1"/>
</dbReference>
<dbReference type="KEGG" id="pvac:HC248_03277"/>
<feature type="domain" description="ABC transporter" evidence="6">
    <location>
        <begin position="5"/>
        <end position="259"/>
    </location>
</feature>
<dbReference type="SMART" id="SM00382">
    <property type="entry name" value="AAA"/>
    <property type="match status" value="1"/>
</dbReference>
<dbReference type="InterPro" id="IPR027417">
    <property type="entry name" value="P-loop_NTPase"/>
</dbReference>
<evidence type="ECO:0000256" key="2">
    <source>
        <dbReference type="ARBA" id="ARBA00022448"/>
    </source>
</evidence>
<dbReference type="PANTHER" id="PTHR43776">
    <property type="entry name" value="TRANSPORT ATP-BINDING PROTEIN"/>
    <property type="match status" value="1"/>
</dbReference>
<name>A0A6H2HDI5_9BURK</name>
<dbReference type="Proteomes" id="UP000502041">
    <property type="component" value="Chromosome"/>
</dbReference>
<keyword evidence="3" id="KW-1003">Cell membrane</keyword>
<dbReference type="InterPro" id="IPR013563">
    <property type="entry name" value="Oligopep_ABC_C"/>
</dbReference>
<dbReference type="SUPFAM" id="SSF52540">
    <property type="entry name" value="P-loop containing nucleoside triphosphate hydrolases"/>
    <property type="match status" value="1"/>
</dbReference>
<gene>
    <name evidence="7" type="primary">oppF_3</name>
    <name evidence="7" type="ORF">HC248_03277</name>
</gene>
<dbReference type="GO" id="GO:0016887">
    <property type="term" value="F:ATP hydrolysis activity"/>
    <property type="evidence" value="ECO:0007669"/>
    <property type="project" value="InterPro"/>
</dbReference>
<dbReference type="Gene3D" id="3.40.50.300">
    <property type="entry name" value="P-loop containing nucleotide triphosphate hydrolases"/>
    <property type="match status" value="1"/>
</dbReference>
<dbReference type="InterPro" id="IPR017871">
    <property type="entry name" value="ABC_transporter-like_CS"/>
</dbReference>
<keyword evidence="4" id="KW-0547">Nucleotide-binding</keyword>
<evidence type="ECO:0000259" key="6">
    <source>
        <dbReference type="PROSITE" id="PS50893"/>
    </source>
</evidence>
<keyword evidence="8" id="KW-1185">Reference proteome</keyword>
<dbReference type="EMBL" id="CP051461">
    <property type="protein sequence ID" value="QJC57945.1"/>
    <property type="molecule type" value="Genomic_DNA"/>
</dbReference>
<proteinExistence type="inferred from homology"/>
<dbReference type="CDD" id="cd03257">
    <property type="entry name" value="ABC_NikE_OppD_transporters"/>
    <property type="match status" value="1"/>
</dbReference>
<evidence type="ECO:0000256" key="1">
    <source>
        <dbReference type="ARBA" id="ARBA00005417"/>
    </source>
</evidence>